<gene>
    <name evidence="4" type="ORF">Poly30_02900</name>
</gene>
<dbReference type="GO" id="GO:0004521">
    <property type="term" value="F:RNA endonuclease activity"/>
    <property type="evidence" value="ECO:0007669"/>
    <property type="project" value="TreeGrafter"/>
</dbReference>
<evidence type="ECO:0000313" key="5">
    <source>
        <dbReference type="Proteomes" id="UP000320390"/>
    </source>
</evidence>
<dbReference type="SMART" id="SM00849">
    <property type="entry name" value="Lactamase_B"/>
    <property type="match status" value="1"/>
</dbReference>
<dbReference type="InterPro" id="IPR050698">
    <property type="entry name" value="MBL"/>
</dbReference>
<feature type="domain" description="Beta-Casp" evidence="3">
    <location>
        <begin position="246"/>
        <end position="365"/>
    </location>
</feature>
<dbReference type="Gene3D" id="3.60.15.10">
    <property type="entry name" value="Ribonuclease Z/Hydroxyacylglutathione hydrolase-like"/>
    <property type="match status" value="1"/>
</dbReference>
<dbReference type="Proteomes" id="UP000320390">
    <property type="component" value="Chromosome"/>
</dbReference>
<dbReference type="SMART" id="SM01027">
    <property type="entry name" value="Beta-Casp"/>
    <property type="match status" value="1"/>
</dbReference>
<dbReference type="InterPro" id="IPR036866">
    <property type="entry name" value="RibonucZ/Hydroxyglut_hydro"/>
</dbReference>
<dbReference type="Pfam" id="PF00753">
    <property type="entry name" value="Lactamase_B"/>
    <property type="match status" value="1"/>
</dbReference>
<accession>A0A518EL26</accession>
<keyword evidence="1 4" id="KW-0378">Hydrolase</keyword>
<evidence type="ECO:0000313" key="4">
    <source>
        <dbReference type="EMBL" id="QDV04797.1"/>
    </source>
</evidence>
<reference evidence="4 5" key="1">
    <citation type="submission" date="2019-02" db="EMBL/GenBank/DDBJ databases">
        <title>Deep-cultivation of Planctomycetes and their phenomic and genomic characterization uncovers novel biology.</title>
        <authorList>
            <person name="Wiegand S."/>
            <person name="Jogler M."/>
            <person name="Boedeker C."/>
            <person name="Pinto D."/>
            <person name="Vollmers J."/>
            <person name="Rivas-Marin E."/>
            <person name="Kohn T."/>
            <person name="Peeters S.H."/>
            <person name="Heuer A."/>
            <person name="Rast P."/>
            <person name="Oberbeckmann S."/>
            <person name="Bunk B."/>
            <person name="Jeske O."/>
            <person name="Meyerdierks A."/>
            <person name="Storesund J.E."/>
            <person name="Kallscheuer N."/>
            <person name="Luecker S."/>
            <person name="Lage O.M."/>
            <person name="Pohl T."/>
            <person name="Merkel B.J."/>
            <person name="Hornburger P."/>
            <person name="Mueller R.-W."/>
            <person name="Bruemmer F."/>
            <person name="Labrenz M."/>
            <person name="Spormann A.M."/>
            <person name="Op den Camp H."/>
            <person name="Overmann J."/>
            <person name="Amann R."/>
            <person name="Jetten M.S.M."/>
            <person name="Mascher T."/>
            <person name="Medema M.H."/>
            <person name="Devos D.P."/>
            <person name="Kaster A.-K."/>
            <person name="Ovreas L."/>
            <person name="Rohde M."/>
            <person name="Galperin M.Y."/>
            <person name="Jogler C."/>
        </authorList>
    </citation>
    <scope>NUCLEOTIDE SEQUENCE [LARGE SCALE GENOMIC DNA]</scope>
    <source>
        <strain evidence="4 5">Poly30</strain>
    </source>
</reference>
<dbReference type="Gene3D" id="3.40.50.10890">
    <property type="match status" value="1"/>
</dbReference>
<keyword evidence="5" id="KW-1185">Reference proteome</keyword>
<dbReference type="EMBL" id="CP036434">
    <property type="protein sequence ID" value="QDV04797.1"/>
    <property type="molecule type" value="Genomic_DNA"/>
</dbReference>
<dbReference type="AlphaFoldDB" id="A0A518EL26"/>
<dbReference type="EC" id="3.1.-.-" evidence="4"/>
<evidence type="ECO:0000259" key="2">
    <source>
        <dbReference type="SMART" id="SM00849"/>
    </source>
</evidence>
<organism evidence="4 5">
    <name type="scientific">Saltatorellus ferox</name>
    <dbReference type="NCBI Taxonomy" id="2528018"/>
    <lineage>
        <taxon>Bacteria</taxon>
        <taxon>Pseudomonadati</taxon>
        <taxon>Planctomycetota</taxon>
        <taxon>Planctomycetia</taxon>
        <taxon>Planctomycetia incertae sedis</taxon>
        <taxon>Saltatorellus</taxon>
    </lineage>
</organism>
<dbReference type="InterPro" id="IPR011108">
    <property type="entry name" value="RMMBL"/>
</dbReference>
<dbReference type="SUPFAM" id="SSF56281">
    <property type="entry name" value="Metallo-hydrolase/oxidoreductase"/>
    <property type="match status" value="1"/>
</dbReference>
<dbReference type="InterPro" id="IPR001279">
    <property type="entry name" value="Metallo-B-lactamas"/>
</dbReference>
<dbReference type="OrthoDB" id="9803916at2"/>
<sequence>MDITFLGAAGTVTGSRHLVESNGSRVLVDCGLFQGYKVLRERNWKPLPFDPSSLDAVILTHAHVDHSGYLPALVRDGFKGRIYTTQGTRELCEILLLDSAHIHEADARFANKTQTTKHEPALPLYTVEDAENVNEHWHVVERHQETRIGGFVATFSEAGHILGASSVLLSDGQTKVLFSGDLGRDHDVLMRPPEPPPAADWVVMESTYGDRVQENLDPLEEIAEPLRQCLERGGVALVPAFAVGRTQALLYILHELFESGRLPRVPVHVDSPMADRVTEVYTRHADEYCLDEQQCKAGYAVASFSRSRDDSKALDQPGAARIIISAAGMLSGGRVLHHLKVFGPHRNNLILLPGFQAPGTRGAALVNGERELRVHGKYLLIEAEVHQTSILSAHADQKELLAWLGRIPAPPRGVVLVHGEPESLDSLRKRIGEDLKMNARVADAGETISLA</sequence>
<proteinExistence type="predicted"/>
<dbReference type="Pfam" id="PF10996">
    <property type="entry name" value="Beta-Casp"/>
    <property type="match status" value="1"/>
</dbReference>
<dbReference type="CDD" id="cd16295">
    <property type="entry name" value="TTHA0252-CPSF-like_MBL-fold"/>
    <property type="match status" value="1"/>
</dbReference>
<name>A0A518EL26_9BACT</name>
<feature type="domain" description="Metallo-beta-lactamase" evidence="2">
    <location>
        <begin position="13"/>
        <end position="234"/>
    </location>
</feature>
<protein>
    <submittedName>
        <fullName evidence="4">Ribonuclease</fullName>
        <ecNumber evidence="4">3.1.-.-</ecNumber>
    </submittedName>
</protein>
<evidence type="ECO:0000259" key="3">
    <source>
        <dbReference type="SMART" id="SM01027"/>
    </source>
</evidence>
<dbReference type="Pfam" id="PF07521">
    <property type="entry name" value="RMMBL"/>
    <property type="match status" value="1"/>
</dbReference>
<dbReference type="PANTHER" id="PTHR11203">
    <property type="entry name" value="CLEAVAGE AND POLYADENYLATION SPECIFICITY FACTOR FAMILY MEMBER"/>
    <property type="match status" value="1"/>
</dbReference>
<dbReference type="InterPro" id="IPR022712">
    <property type="entry name" value="Beta_Casp"/>
</dbReference>
<evidence type="ECO:0000256" key="1">
    <source>
        <dbReference type="ARBA" id="ARBA00022801"/>
    </source>
</evidence>
<dbReference type="RefSeq" id="WP_145194242.1">
    <property type="nucleotide sequence ID" value="NZ_CP036434.1"/>
</dbReference>
<dbReference type="PANTHER" id="PTHR11203:SF37">
    <property type="entry name" value="INTEGRATOR COMPLEX SUBUNIT 11"/>
    <property type="match status" value="1"/>
</dbReference>
<dbReference type="GO" id="GO:0016787">
    <property type="term" value="F:hydrolase activity"/>
    <property type="evidence" value="ECO:0007669"/>
    <property type="project" value="UniProtKB-KW"/>
</dbReference>